<gene>
    <name evidence="2" type="ORF">JK360_20545</name>
</gene>
<comment type="caution">
    <text evidence="2">The sequence shown here is derived from an EMBL/GenBank/DDBJ whole genome shotgun (WGS) entry which is preliminary data.</text>
</comment>
<sequence>MPAKCEEQAILRMAELERPVSAGVQLGPEERARRLVEALLRVQAADTGPLAVQPSADAESAEDRLGVGVG</sequence>
<dbReference type="RefSeq" id="WP_201806496.1">
    <property type="nucleotide sequence ID" value="NZ_JAERRI010000010.1"/>
</dbReference>
<keyword evidence="3" id="KW-1185">Reference proteome</keyword>
<evidence type="ECO:0000256" key="1">
    <source>
        <dbReference type="SAM" id="MobiDB-lite"/>
    </source>
</evidence>
<accession>A0ABS1MVE6</accession>
<reference evidence="2 3" key="1">
    <citation type="submission" date="2021-01" db="EMBL/GenBank/DDBJ databases">
        <title>WGS of actinomycetes isolated from Thailand.</title>
        <authorList>
            <person name="Thawai C."/>
        </authorList>
    </citation>
    <scope>NUCLEOTIDE SEQUENCE [LARGE SCALE GENOMIC DNA]</scope>
    <source>
        <strain evidence="2 3">CH9-7</strain>
    </source>
</reference>
<evidence type="ECO:0000313" key="2">
    <source>
        <dbReference type="EMBL" id="MBL1091756.1"/>
    </source>
</evidence>
<proteinExistence type="predicted"/>
<dbReference type="EMBL" id="JAERRI010000010">
    <property type="protein sequence ID" value="MBL1091756.1"/>
    <property type="molecule type" value="Genomic_DNA"/>
</dbReference>
<feature type="region of interest" description="Disordered" evidence="1">
    <location>
        <begin position="47"/>
        <end position="70"/>
    </location>
</feature>
<protein>
    <submittedName>
        <fullName evidence="2">Uncharacterized protein</fullName>
    </submittedName>
</protein>
<evidence type="ECO:0000313" key="3">
    <source>
        <dbReference type="Proteomes" id="UP000629371"/>
    </source>
</evidence>
<feature type="compositionally biased region" description="Basic and acidic residues" evidence="1">
    <location>
        <begin position="61"/>
        <end position="70"/>
    </location>
</feature>
<name>A0ABS1MVE6_9ACTN</name>
<organism evidence="2 3">
    <name type="scientific">Streptomyces siderophoricus</name>
    <dbReference type="NCBI Taxonomy" id="2802281"/>
    <lineage>
        <taxon>Bacteria</taxon>
        <taxon>Bacillati</taxon>
        <taxon>Actinomycetota</taxon>
        <taxon>Actinomycetes</taxon>
        <taxon>Kitasatosporales</taxon>
        <taxon>Streptomycetaceae</taxon>
        <taxon>Streptomyces</taxon>
    </lineage>
</organism>
<dbReference type="Proteomes" id="UP000629371">
    <property type="component" value="Unassembled WGS sequence"/>
</dbReference>